<sequence>MKVNTVFNSVELSYENSHMIIYAWLKMVWNDERLTWNPTDYDKINYITVEHHEIWHPDIMAYNNIDYNTIEDRYPLSMVRSTGEVMWVQPVKFRIHCQADMTYWPFDTQTGVLKIGSWVHSTNVINLTDTAHEIEVISPHSEWQILQVSSEKMTKIYSCCPNEPYNHVEYNITINRKINHYHSIVFIPASCTALMNLLVFWLSLDDRCKLIISLFNALIVVVILQVLYSKIPLILSTVPLITTYYTYSLALIVSTAIISVMIKNMVITRKPLSKPISSIIQSRLIEFLTMKEPSSNNRTENESNEIDLQYVEFDKRQAFAKIIDKICFVIFSIIYAILLSRFVF</sequence>
<feature type="transmembrane region" description="Helical" evidence="5">
    <location>
        <begin position="322"/>
        <end position="343"/>
    </location>
</feature>
<protein>
    <recommendedName>
        <fullName evidence="6">Neurotransmitter-gated ion-channel ligand-binding domain-containing protein</fullName>
    </recommendedName>
</protein>
<proteinExistence type="predicted"/>
<evidence type="ECO:0000256" key="4">
    <source>
        <dbReference type="ARBA" id="ARBA00023136"/>
    </source>
</evidence>
<dbReference type="AlphaFoldDB" id="A0A9P0JEG6"/>
<dbReference type="FunFam" id="2.70.170.10:FF:000028">
    <property type="entry name" value="AcetylCholine Receptor"/>
    <property type="match status" value="1"/>
</dbReference>
<dbReference type="Pfam" id="PF02931">
    <property type="entry name" value="Neur_chan_LBD"/>
    <property type="match status" value="1"/>
</dbReference>
<evidence type="ECO:0000313" key="8">
    <source>
        <dbReference type="Proteomes" id="UP001154329"/>
    </source>
</evidence>
<feature type="transmembrane region" description="Helical" evidence="5">
    <location>
        <begin position="210"/>
        <end position="228"/>
    </location>
</feature>
<name>A0A9P0JEG6_APHGO</name>
<gene>
    <name evidence="7" type="ORF">APHIGO_LOCUS11814</name>
</gene>
<evidence type="ECO:0000259" key="6">
    <source>
        <dbReference type="Pfam" id="PF02931"/>
    </source>
</evidence>
<dbReference type="InterPro" id="IPR006201">
    <property type="entry name" value="Neur_channel"/>
</dbReference>
<keyword evidence="4 5" id="KW-0472">Membrane</keyword>
<feature type="transmembrane region" description="Helical" evidence="5">
    <location>
        <begin position="244"/>
        <end position="262"/>
    </location>
</feature>
<dbReference type="GO" id="GO:0005230">
    <property type="term" value="F:extracellular ligand-gated monoatomic ion channel activity"/>
    <property type="evidence" value="ECO:0007669"/>
    <property type="project" value="InterPro"/>
</dbReference>
<evidence type="ECO:0000256" key="1">
    <source>
        <dbReference type="ARBA" id="ARBA00004141"/>
    </source>
</evidence>
<evidence type="ECO:0000313" key="7">
    <source>
        <dbReference type="EMBL" id="CAH1738480.1"/>
    </source>
</evidence>
<organism evidence="7 8">
    <name type="scientific">Aphis gossypii</name>
    <name type="common">Cotton aphid</name>
    <dbReference type="NCBI Taxonomy" id="80765"/>
    <lineage>
        <taxon>Eukaryota</taxon>
        <taxon>Metazoa</taxon>
        <taxon>Ecdysozoa</taxon>
        <taxon>Arthropoda</taxon>
        <taxon>Hexapoda</taxon>
        <taxon>Insecta</taxon>
        <taxon>Pterygota</taxon>
        <taxon>Neoptera</taxon>
        <taxon>Paraneoptera</taxon>
        <taxon>Hemiptera</taxon>
        <taxon>Sternorrhyncha</taxon>
        <taxon>Aphidomorpha</taxon>
        <taxon>Aphidoidea</taxon>
        <taxon>Aphididae</taxon>
        <taxon>Aphidini</taxon>
        <taxon>Aphis</taxon>
        <taxon>Aphis</taxon>
    </lineage>
</organism>
<reference evidence="7" key="2">
    <citation type="submission" date="2022-10" db="EMBL/GenBank/DDBJ databases">
        <authorList>
            <consortium name="ENA_rothamsted_submissions"/>
            <consortium name="culmorum"/>
            <person name="King R."/>
        </authorList>
    </citation>
    <scope>NUCLEOTIDE SEQUENCE</scope>
</reference>
<keyword evidence="3 5" id="KW-1133">Transmembrane helix</keyword>
<feature type="domain" description="Neurotransmitter-gated ion-channel ligand-binding" evidence="6">
    <location>
        <begin position="9"/>
        <end position="178"/>
    </location>
</feature>
<evidence type="ECO:0000256" key="2">
    <source>
        <dbReference type="ARBA" id="ARBA00022692"/>
    </source>
</evidence>
<comment type="subcellular location">
    <subcellularLocation>
        <location evidence="1">Membrane</location>
        <topology evidence="1">Multi-pass membrane protein</topology>
    </subcellularLocation>
</comment>
<dbReference type="InterPro" id="IPR036719">
    <property type="entry name" value="Neuro-gated_channel_TM_sf"/>
</dbReference>
<accession>A0A9P0JEG6</accession>
<reference evidence="7" key="1">
    <citation type="submission" date="2022-02" db="EMBL/GenBank/DDBJ databases">
        <authorList>
            <person name="King R."/>
        </authorList>
    </citation>
    <scope>NUCLEOTIDE SEQUENCE</scope>
</reference>
<dbReference type="InterPro" id="IPR038050">
    <property type="entry name" value="Neuro_actylchol_rec"/>
</dbReference>
<feature type="transmembrane region" description="Helical" evidence="5">
    <location>
        <begin position="181"/>
        <end position="203"/>
    </location>
</feature>
<dbReference type="GO" id="GO:0004888">
    <property type="term" value="F:transmembrane signaling receptor activity"/>
    <property type="evidence" value="ECO:0007669"/>
    <property type="project" value="InterPro"/>
</dbReference>
<dbReference type="Proteomes" id="UP001154329">
    <property type="component" value="Chromosome 4"/>
</dbReference>
<dbReference type="PRINTS" id="PR00252">
    <property type="entry name" value="NRIONCHANNEL"/>
</dbReference>
<dbReference type="InterPro" id="IPR036734">
    <property type="entry name" value="Neur_chan_lig-bd_sf"/>
</dbReference>
<dbReference type="GO" id="GO:0016020">
    <property type="term" value="C:membrane"/>
    <property type="evidence" value="ECO:0007669"/>
    <property type="project" value="UniProtKB-SubCell"/>
</dbReference>
<keyword evidence="8" id="KW-1185">Reference proteome</keyword>
<dbReference type="EMBL" id="OU899037">
    <property type="protein sequence ID" value="CAH1738480.1"/>
    <property type="molecule type" value="Genomic_DNA"/>
</dbReference>
<dbReference type="SUPFAM" id="SSF90112">
    <property type="entry name" value="Neurotransmitter-gated ion-channel transmembrane pore"/>
    <property type="match status" value="1"/>
</dbReference>
<dbReference type="InterPro" id="IPR006202">
    <property type="entry name" value="Neur_chan_lig-bd"/>
</dbReference>
<keyword evidence="2 5" id="KW-0812">Transmembrane</keyword>
<evidence type="ECO:0000256" key="5">
    <source>
        <dbReference type="SAM" id="Phobius"/>
    </source>
</evidence>
<dbReference type="CDD" id="cd18989">
    <property type="entry name" value="LGIC_ECD_cation"/>
    <property type="match status" value="1"/>
</dbReference>
<dbReference type="Gene3D" id="2.70.170.10">
    <property type="entry name" value="Neurotransmitter-gated ion-channel ligand-binding domain"/>
    <property type="match status" value="1"/>
</dbReference>
<dbReference type="SUPFAM" id="SSF63712">
    <property type="entry name" value="Nicotinic receptor ligand binding domain-like"/>
    <property type="match status" value="1"/>
</dbReference>
<evidence type="ECO:0000256" key="3">
    <source>
        <dbReference type="ARBA" id="ARBA00022989"/>
    </source>
</evidence>
<dbReference type="Gene3D" id="1.20.58.390">
    <property type="entry name" value="Neurotransmitter-gated ion-channel transmembrane domain"/>
    <property type="match status" value="1"/>
</dbReference>
<dbReference type="PANTHER" id="PTHR18945">
    <property type="entry name" value="NEUROTRANSMITTER GATED ION CHANNEL"/>
    <property type="match status" value="1"/>
</dbReference>